<evidence type="ECO:0000256" key="1">
    <source>
        <dbReference type="ARBA" id="ARBA00004123"/>
    </source>
</evidence>
<dbReference type="InterPro" id="IPR044867">
    <property type="entry name" value="DEUBAD_dom"/>
</dbReference>
<dbReference type="Pfam" id="PF25793">
    <property type="entry name" value="WHD_2nd_NFRKB"/>
    <property type="match status" value="1"/>
</dbReference>
<evidence type="ECO:0000256" key="2">
    <source>
        <dbReference type="ARBA" id="ARBA00023242"/>
    </source>
</evidence>
<comment type="caution">
    <text evidence="5">The sequence shown here is derived from an EMBL/GenBank/DDBJ whole genome shotgun (WGS) entry which is preliminary data.</text>
</comment>
<feature type="compositionally biased region" description="Basic and acidic residues" evidence="3">
    <location>
        <begin position="373"/>
        <end position="392"/>
    </location>
</feature>
<dbReference type="PANTHER" id="PTHR13052">
    <property type="entry name" value="NFRKB-RELATED"/>
    <property type="match status" value="1"/>
</dbReference>
<feature type="compositionally biased region" description="Basic and acidic residues" evidence="3">
    <location>
        <begin position="493"/>
        <end position="520"/>
    </location>
</feature>
<feature type="region of interest" description="Disordered" evidence="3">
    <location>
        <begin position="974"/>
        <end position="1030"/>
    </location>
</feature>
<evidence type="ECO:0000259" key="4">
    <source>
        <dbReference type="PROSITE" id="PS51916"/>
    </source>
</evidence>
<protein>
    <recommendedName>
        <fullName evidence="4">DEUBAD domain-containing protein</fullName>
    </recommendedName>
</protein>
<name>A0ABD1ZG86_9MARC</name>
<feature type="compositionally biased region" description="Basic and acidic residues" evidence="3">
    <location>
        <begin position="404"/>
        <end position="419"/>
    </location>
</feature>
<evidence type="ECO:0000313" key="6">
    <source>
        <dbReference type="Proteomes" id="UP001605036"/>
    </source>
</evidence>
<dbReference type="PANTHER" id="PTHR13052:SF3">
    <property type="entry name" value="NUCLEAR FACTOR RELATED TO KAPPA-B-BINDING PROTEIN"/>
    <property type="match status" value="1"/>
</dbReference>
<organism evidence="5 6">
    <name type="scientific">Riccia fluitans</name>
    <dbReference type="NCBI Taxonomy" id="41844"/>
    <lineage>
        <taxon>Eukaryota</taxon>
        <taxon>Viridiplantae</taxon>
        <taxon>Streptophyta</taxon>
        <taxon>Embryophyta</taxon>
        <taxon>Marchantiophyta</taxon>
        <taxon>Marchantiopsida</taxon>
        <taxon>Marchantiidae</taxon>
        <taxon>Marchantiales</taxon>
        <taxon>Ricciaceae</taxon>
        <taxon>Riccia</taxon>
    </lineage>
</organism>
<dbReference type="AlphaFoldDB" id="A0ABD1ZG86"/>
<dbReference type="PROSITE" id="PS51916">
    <property type="entry name" value="DEUBAD"/>
    <property type="match status" value="1"/>
</dbReference>
<dbReference type="CDD" id="cd21865">
    <property type="entry name" value="DEUBAD_NFRKB"/>
    <property type="match status" value="1"/>
</dbReference>
<dbReference type="InterPro" id="IPR057748">
    <property type="entry name" value="NFRKB_WH_2"/>
</dbReference>
<reference evidence="5 6" key="1">
    <citation type="submission" date="2024-09" db="EMBL/GenBank/DDBJ databases">
        <title>Chromosome-scale assembly of Riccia fluitans.</title>
        <authorList>
            <person name="Paukszto L."/>
            <person name="Sawicki J."/>
            <person name="Karawczyk K."/>
            <person name="Piernik-Szablinska J."/>
            <person name="Szczecinska M."/>
            <person name="Mazdziarz M."/>
        </authorList>
    </citation>
    <scope>NUCLEOTIDE SEQUENCE [LARGE SCALE GENOMIC DNA]</scope>
    <source>
        <strain evidence="5">Rf_01</strain>
        <tissue evidence="5">Aerial parts of the thallus</tissue>
    </source>
</reference>
<keyword evidence="2" id="KW-0539">Nucleus</keyword>
<dbReference type="EMBL" id="JBHFFA010000001">
    <property type="protein sequence ID" value="KAL2649269.1"/>
    <property type="molecule type" value="Genomic_DNA"/>
</dbReference>
<feature type="region of interest" description="Disordered" evidence="3">
    <location>
        <begin position="1"/>
        <end position="46"/>
    </location>
</feature>
<comment type="subcellular location">
    <subcellularLocation>
        <location evidence="1">Nucleus</location>
    </subcellularLocation>
</comment>
<evidence type="ECO:0000256" key="3">
    <source>
        <dbReference type="SAM" id="MobiDB-lite"/>
    </source>
</evidence>
<feature type="compositionally biased region" description="Polar residues" evidence="3">
    <location>
        <begin position="1005"/>
        <end position="1030"/>
    </location>
</feature>
<feature type="compositionally biased region" description="Basic and acidic residues" evidence="3">
    <location>
        <begin position="533"/>
        <end position="543"/>
    </location>
</feature>
<feature type="domain" description="DEUBAD" evidence="4">
    <location>
        <begin position="68"/>
        <end position="181"/>
    </location>
</feature>
<dbReference type="InterPro" id="IPR024867">
    <property type="entry name" value="NFRKB"/>
</dbReference>
<gene>
    <name evidence="5" type="ORF">R1flu_017397</name>
</gene>
<dbReference type="GO" id="GO:0005634">
    <property type="term" value="C:nucleus"/>
    <property type="evidence" value="ECO:0007669"/>
    <property type="project" value="UniProtKB-SubCell"/>
</dbReference>
<feature type="region of interest" description="Disordered" evidence="3">
    <location>
        <begin position="366"/>
        <end position="437"/>
    </location>
</feature>
<feature type="region of interest" description="Disordered" evidence="3">
    <location>
        <begin position="1112"/>
        <end position="1134"/>
    </location>
</feature>
<proteinExistence type="predicted"/>
<evidence type="ECO:0000313" key="5">
    <source>
        <dbReference type="EMBL" id="KAL2649269.1"/>
    </source>
</evidence>
<accession>A0ABD1ZG86</accession>
<sequence length="1134" mass="126464">MAITGSASKTGKAGGTHSVSSTDEDVPPAKKSKPPQQYTGESDVSADAEVVEKGTELCQLGDETCAVPIELFNLSDLKSVLSLETWNFALTDEEREYLVSFLPAMGEEDFRTTMQGLLGGDNFHFGSPLAALFDRLKSGLCTPKVARYNESLKYVQRKKHYHLLRNYHNQMVNSFLDMQKAWEDCPESADVEERLEMWNSWKSEKLTPPVEQQVTPVHKKKSESVKKLKLTPVVSKKIELPPPEERRAEIIPPLPAPVPVNTAPPRGGSKGVLKMKVIAPKAEQGGKSLPEREPERVQVPAPKGVLKVASKGVQGYAKADAAAAVREKALMAEPKREPVVREMKAAKVVKALKPVKDVELADHQISRSTVKPVSEKRKQSLGGDRKSKKPVDDQEIFVTNQSEPHTRYSTETPSHEVQARRRTPPSDSRKNVKSYPRTFYSAYEEARGHEDEKNLEYERKLAKKKRKKPAEEQKKVVMEIPDEEEYYQHVDDRRMQSDSRQDEYYNGREHMEFKEEEAQRVTKKKSKKKTKELKREPSPRETTPEDSPGERVASVKSSKQLLSVSSIASTFSFSIRHLLSAVRAALTRPCGDVITDNQNGALDGAFDYGKVFLSQCCDLSSEHGDESPSLFGDGVLHLIDDIDDAECQRNPVLSGVFEDEVLNFTGVLPDIDEERRSRGISFGEIVTRVQNNPGDPRILENDEPLSNLVSGTLKVFSSKIAPPGAKGWKPLADFDRVSRTWSWIGPRLLVSSFDSPHEVLVTAEAWGVPQRMLTKLEDAFATWLKHGQETRKLIIQLPSPPAPPALLSLDEKERFRDLKAQKSLMTIAGSSDDMKAYFQREEVLRYTLPDRPFSYTTADGRKSVVSPLRRGGGKPTSKARDHFMLKPDRPPHVTILCLVRDAAARLPGSIGTRADVCTLIRDSQYIVDDVSDLQINQVVSGALDRLHYERDPCVRFDGDRKLWMYLHTERQEEDFDDDGTYSTKRWKKPRKGSGDGSHLRLSGFVNGSPSGAESCEINSSDEIGEPSNPSAIYSVGRTELVYCKSSSLSSPRVLNVAGNSTREECSLPFTELVSPPNPSYVDSLNTHASAWGTVGSTTEWVSDHGHLSLHESFGQEDYGREAAGAAQRDADVMR</sequence>
<feature type="compositionally biased region" description="Basic residues" evidence="3">
    <location>
        <begin position="521"/>
        <end position="532"/>
    </location>
</feature>
<feature type="region of interest" description="Disordered" evidence="3">
    <location>
        <begin position="493"/>
        <end position="554"/>
    </location>
</feature>
<keyword evidence="6" id="KW-1185">Reference proteome</keyword>
<dbReference type="Proteomes" id="UP001605036">
    <property type="component" value="Unassembled WGS sequence"/>
</dbReference>